<feature type="domain" description="Methyl-accepting transducer" evidence="12">
    <location>
        <begin position="370"/>
        <end position="599"/>
    </location>
</feature>
<dbReference type="CDD" id="cd11386">
    <property type="entry name" value="MCP_signal"/>
    <property type="match status" value="1"/>
</dbReference>
<dbReference type="FunFam" id="1.10.287.950:FF:000001">
    <property type="entry name" value="Methyl-accepting chemotaxis sensory transducer"/>
    <property type="match status" value="1"/>
</dbReference>
<comment type="subcellular location">
    <subcellularLocation>
        <location evidence="1">Cell membrane</location>
        <topology evidence="1">Multi-pass membrane protein</topology>
    </subcellularLocation>
</comment>
<keyword evidence="3" id="KW-0145">Chemotaxis</keyword>
<keyword evidence="4 11" id="KW-0812">Transmembrane</keyword>
<dbReference type="PROSITE" id="PS50885">
    <property type="entry name" value="HAMP"/>
    <property type="match status" value="1"/>
</dbReference>
<dbReference type="GO" id="GO:0006935">
    <property type="term" value="P:chemotaxis"/>
    <property type="evidence" value="ECO:0007669"/>
    <property type="project" value="UniProtKB-KW"/>
</dbReference>
<dbReference type="Proteomes" id="UP000218677">
    <property type="component" value="Unassembled WGS sequence"/>
</dbReference>
<dbReference type="GO" id="GO:0005886">
    <property type="term" value="C:plasma membrane"/>
    <property type="evidence" value="ECO:0007669"/>
    <property type="project" value="UniProtKB-SubCell"/>
</dbReference>
<dbReference type="Pfam" id="PF00015">
    <property type="entry name" value="MCPsignal"/>
    <property type="match status" value="1"/>
</dbReference>
<keyword evidence="7 9" id="KW-0807">Transducer</keyword>
<dbReference type="CDD" id="cd12912">
    <property type="entry name" value="PDC2_MCP_like"/>
    <property type="match status" value="1"/>
</dbReference>
<keyword evidence="5 11" id="KW-1133">Transmembrane helix</keyword>
<evidence type="ECO:0000256" key="10">
    <source>
        <dbReference type="SAM" id="MobiDB-lite"/>
    </source>
</evidence>
<feature type="transmembrane region" description="Helical" evidence="11">
    <location>
        <begin position="12"/>
        <end position="32"/>
    </location>
</feature>
<evidence type="ECO:0000313" key="15">
    <source>
        <dbReference type="Proteomes" id="UP000218677"/>
    </source>
</evidence>
<comment type="similarity">
    <text evidence="8">Belongs to the methyl-accepting chemotaxis (MCP) protein family.</text>
</comment>
<feature type="domain" description="HAMP" evidence="13">
    <location>
        <begin position="311"/>
        <end position="365"/>
    </location>
</feature>
<dbReference type="InterPro" id="IPR004089">
    <property type="entry name" value="MCPsignal_dom"/>
</dbReference>
<dbReference type="SMART" id="SM00304">
    <property type="entry name" value="HAMP"/>
    <property type="match status" value="1"/>
</dbReference>
<evidence type="ECO:0000259" key="13">
    <source>
        <dbReference type="PROSITE" id="PS50885"/>
    </source>
</evidence>
<evidence type="ECO:0000256" key="5">
    <source>
        <dbReference type="ARBA" id="ARBA00022989"/>
    </source>
</evidence>
<dbReference type="SMART" id="SM00283">
    <property type="entry name" value="MA"/>
    <property type="match status" value="1"/>
</dbReference>
<dbReference type="InterPro" id="IPR003660">
    <property type="entry name" value="HAMP_dom"/>
</dbReference>
<dbReference type="Gene3D" id="1.10.287.950">
    <property type="entry name" value="Methyl-accepting chemotaxis protein"/>
    <property type="match status" value="1"/>
</dbReference>
<accession>A0A2A4HJ81</accession>
<reference evidence="15" key="1">
    <citation type="submission" date="2017-09" db="EMBL/GenBank/DDBJ databases">
        <authorList>
            <person name="Cho G.-S."/>
            <person name="Oguntoyinbo F.A."/>
            <person name="Cnockaert M."/>
            <person name="Kabisch J."/>
            <person name="Neve H."/>
            <person name="Bockelmann W."/>
            <person name="Wenning M."/>
            <person name="Franz C.M."/>
            <person name="Vandamme P."/>
        </authorList>
    </citation>
    <scope>NUCLEOTIDE SEQUENCE [LARGE SCALE GENOMIC DNA]</scope>
    <source>
        <strain evidence="15">MBT G8648</strain>
    </source>
</reference>
<dbReference type="AlphaFoldDB" id="A0A2A4HJ81"/>
<dbReference type="EMBL" id="NWUX01000009">
    <property type="protein sequence ID" value="PCF95448.1"/>
    <property type="molecule type" value="Genomic_DNA"/>
</dbReference>
<dbReference type="OrthoDB" id="2489132at2"/>
<comment type="caution">
    <text evidence="14">The sequence shown here is derived from an EMBL/GenBank/DDBJ whole genome shotgun (WGS) entry which is preliminary data.</text>
</comment>
<evidence type="ECO:0000256" key="4">
    <source>
        <dbReference type="ARBA" id="ARBA00022692"/>
    </source>
</evidence>
<dbReference type="Pfam" id="PF02743">
    <property type="entry name" value="dCache_1"/>
    <property type="match status" value="1"/>
</dbReference>
<feature type="compositionally biased region" description="Basic and acidic residues" evidence="10">
    <location>
        <begin position="653"/>
        <end position="663"/>
    </location>
</feature>
<dbReference type="GO" id="GO:0007165">
    <property type="term" value="P:signal transduction"/>
    <property type="evidence" value="ECO:0007669"/>
    <property type="project" value="UniProtKB-KW"/>
</dbReference>
<feature type="transmembrane region" description="Helical" evidence="11">
    <location>
        <begin position="287"/>
        <end position="310"/>
    </location>
</feature>
<keyword evidence="15" id="KW-1185">Reference proteome</keyword>
<organism evidence="14 15">
    <name type="scientific">Vreelandella nigrificans</name>
    <dbReference type="NCBI Taxonomy" id="2042704"/>
    <lineage>
        <taxon>Bacteria</taxon>
        <taxon>Pseudomonadati</taxon>
        <taxon>Pseudomonadota</taxon>
        <taxon>Gammaproteobacteria</taxon>
        <taxon>Oceanospirillales</taxon>
        <taxon>Halomonadaceae</taxon>
        <taxon>Vreelandella</taxon>
    </lineage>
</organism>
<keyword evidence="2" id="KW-1003">Cell membrane</keyword>
<dbReference type="RefSeq" id="WP_096651749.1">
    <property type="nucleotide sequence ID" value="NZ_NWUX01000009.1"/>
</dbReference>
<dbReference type="Pfam" id="PF00672">
    <property type="entry name" value="HAMP"/>
    <property type="match status" value="1"/>
</dbReference>
<evidence type="ECO:0000256" key="1">
    <source>
        <dbReference type="ARBA" id="ARBA00004651"/>
    </source>
</evidence>
<dbReference type="InterPro" id="IPR033479">
    <property type="entry name" value="dCache_1"/>
</dbReference>
<name>A0A2A4HJ81_9GAMM</name>
<dbReference type="Gene3D" id="3.30.450.20">
    <property type="entry name" value="PAS domain"/>
    <property type="match status" value="1"/>
</dbReference>
<evidence type="ECO:0000259" key="12">
    <source>
        <dbReference type="PROSITE" id="PS50111"/>
    </source>
</evidence>
<dbReference type="PANTHER" id="PTHR43531">
    <property type="entry name" value="PROTEIN ICFG"/>
    <property type="match status" value="1"/>
</dbReference>
<sequence>MKKISRLSLTQKLLAAVAIPLFVVAIILGIVVNQQLNRAVTDLVENASTNQVEARADEISRWIAGHRDWIAILAQDERLAEDFPINDHLGWLAKRHPAGTTIESLFFSNATGATLTHAGVALDVTERAYFKTLVTEGTSDSLLIDPVVSMVSGLPTAIVADTVFDERDHRVGLLGMTVSMAAVSDITSAIDVGEGSYGWMIDSQGQVIAHPDEDSRMTLNFTSADQHGYQGMDNLSQEMLSGTAGSGVVTLPNGQRDAIMWSPVEGTSWVVGVNVPLSTFTAVTSDLLRSLLIAGALLLIILLLIVAYAARRALAPIKQTASAMADIAQGKGDLTRRLEAKTQDEIGDLAHGFNAFVERMQSTLQEVRQNARTVLSDASDMAAGTQELSSRTEQAAANLQETSASMEQIHSTVSHTSQASEQANSLALEAASASERGTESMNHMEAKMSAINESANKISNIIGLIDSIAFQTNILALNASVEAVRAGEQGRGFAVVASEVRTLASRSASAAHDIRALIDMSVTHSKEGGDIVKAAAERMQEIRQSVTQVSDVIAEIAAGAREQTTGIQQVNTAVAEMDMMTQQNATMVSQSATLASNMRDNAQRLDQLMSEFVLNEGGASTTALPYTASHQARPTTGAALPPTPKRHTPPAKQKHEVAEWEAF</sequence>
<evidence type="ECO:0000313" key="14">
    <source>
        <dbReference type="EMBL" id="PCF95448.1"/>
    </source>
</evidence>
<evidence type="ECO:0000256" key="7">
    <source>
        <dbReference type="ARBA" id="ARBA00023224"/>
    </source>
</evidence>
<dbReference type="SUPFAM" id="SSF58104">
    <property type="entry name" value="Methyl-accepting chemotaxis protein (MCP) signaling domain"/>
    <property type="match status" value="1"/>
</dbReference>
<dbReference type="PROSITE" id="PS50111">
    <property type="entry name" value="CHEMOTAXIS_TRANSDUC_2"/>
    <property type="match status" value="1"/>
</dbReference>
<dbReference type="PANTHER" id="PTHR43531:SF11">
    <property type="entry name" value="METHYL-ACCEPTING CHEMOTAXIS PROTEIN 3"/>
    <property type="match status" value="1"/>
</dbReference>
<evidence type="ECO:0000256" key="11">
    <source>
        <dbReference type="SAM" id="Phobius"/>
    </source>
</evidence>
<evidence type="ECO:0000256" key="9">
    <source>
        <dbReference type="PROSITE-ProRule" id="PRU00284"/>
    </source>
</evidence>
<evidence type="ECO:0000256" key="2">
    <source>
        <dbReference type="ARBA" id="ARBA00022475"/>
    </source>
</evidence>
<evidence type="ECO:0000256" key="3">
    <source>
        <dbReference type="ARBA" id="ARBA00022500"/>
    </source>
</evidence>
<evidence type="ECO:0000256" key="6">
    <source>
        <dbReference type="ARBA" id="ARBA00023136"/>
    </source>
</evidence>
<evidence type="ECO:0000256" key="8">
    <source>
        <dbReference type="ARBA" id="ARBA00029447"/>
    </source>
</evidence>
<feature type="region of interest" description="Disordered" evidence="10">
    <location>
        <begin position="626"/>
        <end position="663"/>
    </location>
</feature>
<dbReference type="CDD" id="cd06225">
    <property type="entry name" value="HAMP"/>
    <property type="match status" value="1"/>
</dbReference>
<proteinExistence type="inferred from homology"/>
<protein>
    <submittedName>
        <fullName evidence="14">Chemotaxis protein</fullName>
    </submittedName>
</protein>
<keyword evidence="6 11" id="KW-0472">Membrane</keyword>
<gene>
    <name evidence="14" type="ORF">CPA45_11815</name>
</gene>
<dbReference type="InterPro" id="IPR051310">
    <property type="entry name" value="MCP_chemotaxis"/>
</dbReference>